<organism evidence="2 3">
    <name type="scientific">Gossypium trilobum</name>
    <dbReference type="NCBI Taxonomy" id="34281"/>
    <lineage>
        <taxon>Eukaryota</taxon>
        <taxon>Viridiplantae</taxon>
        <taxon>Streptophyta</taxon>
        <taxon>Embryophyta</taxon>
        <taxon>Tracheophyta</taxon>
        <taxon>Spermatophyta</taxon>
        <taxon>Magnoliopsida</taxon>
        <taxon>eudicotyledons</taxon>
        <taxon>Gunneridae</taxon>
        <taxon>Pentapetalae</taxon>
        <taxon>rosids</taxon>
        <taxon>malvids</taxon>
        <taxon>Malvales</taxon>
        <taxon>Malvaceae</taxon>
        <taxon>Malvoideae</taxon>
        <taxon>Gossypium</taxon>
    </lineage>
</organism>
<evidence type="ECO:0000313" key="3">
    <source>
        <dbReference type="Proteomes" id="UP000593568"/>
    </source>
</evidence>
<accession>A0A7J9F1G2</accession>
<dbReference type="Proteomes" id="UP000593568">
    <property type="component" value="Unassembled WGS sequence"/>
</dbReference>
<evidence type="ECO:0000313" key="2">
    <source>
        <dbReference type="EMBL" id="MBA0779139.1"/>
    </source>
</evidence>
<feature type="compositionally biased region" description="Basic residues" evidence="1">
    <location>
        <begin position="31"/>
        <end position="43"/>
    </location>
</feature>
<sequence length="67" mass="7863">WTVKPLLFTAELTSQKIKPQSHSPLETQNKRERKPARQSRRRRSAADDGAKTIERSQGHRHLLYRLT</sequence>
<dbReference type="AlphaFoldDB" id="A0A7J9F1G2"/>
<feature type="non-terminal residue" evidence="2">
    <location>
        <position position="1"/>
    </location>
</feature>
<dbReference type="EMBL" id="JABEZW010000011">
    <property type="protein sequence ID" value="MBA0779139.1"/>
    <property type="molecule type" value="Genomic_DNA"/>
</dbReference>
<feature type="compositionally biased region" description="Polar residues" evidence="1">
    <location>
        <begin position="14"/>
        <end position="27"/>
    </location>
</feature>
<evidence type="ECO:0000256" key="1">
    <source>
        <dbReference type="SAM" id="MobiDB-lite"/>
    </source>
</evidence>
<comment type="caution">
    <text evidence="2">The sequence shown here is derived from an EMBL/GenBank/DDBJ whole genome shotgun (WGS) entry which is preliminary data.</text>
</comment>
<reference evidence="2 3" key="1">
    <citation type="journal article" date="2019" name="Genome Biol. Evol.">
        <title>Insights into the evolution of the New World diploid cottons (Gossypium, subgenus Houzingenia) based on genome sequencing.</title>
        <authorList>
            <person name="Grover C.E."/>
            <person name="Arick M.A. 2nd"/>
            <person name="Thrash A."/>
            <person name="Conover J.L."/>
            <person name="Sanders W.S."/>
            <person name="Peterson D.G."/>
            <person name="Frelichowski J.E."/>
            <person name="Scheffler J.A."/>
            <person name="Scheffler B.E."/>
            <person name="Wendel J.F."/>
        </authorList>
    </citation>
    <scope>NUCLEOTIDE SEQUENCE [LARGE SCALE GENOMIC DNA]</scope>
    <source>
        <strain evidence="2">8</strain>
        <tissue evidence="2">Leaf</tissue>
    </source>
</reference>
<feature type="compositionally biased region" description="Basic residues" evidence="1">
    <location>
        <begin position="58"/>
        <end position="67"/>
    </location>
</feature>
<gene>
    <name evidence="2" type="ORF">Gotri_003417</name>
</gene>
<proteinExistence type="predicted"/>
<feature type="compositionally biased region" description="Basic and acidic residues" evidence="1">
    <location>
        <begin position="44"/>
        <end position="57"/>
    </location>
</feature>
<keyword evidence="3" id="KW-1185">Reference proteome</keyword>
<protein>
    <submittedName>
        <fullName evidence="2">Uncharacterized protein</fullName>
    </submittedName>
</protein>
<feature type="region of interest" description="Disordered" evidence="1">
    <location>
        <begin position="14"/>
        <end position="67"/>
    </location>
</feature>
<name>A0A7J9F1G2_9ROSI</name>